<feature type="region of interest" description="Disordered" evidence="1">
    <location>
        <begin position="194"/>
        <end position="237"/>
    </location>
</feature>
<feature type="compositionally biased region" description="Low complexity" evidence="1">
    <location>
        <begin position="740"/>
        <end position="756"/>
    </location>
</feature>
<feature type="compositionally biased region" description="Polar residues" evidence="1">
    <location>
        <begin position="325"/>
        <end position="334"/>
    </location>
</feature>
<keyword evidence="6" id="KW-1185">Reference proteome</keyword>
<keyword evidence="2" id="KW-0812">Transmembrane</keyword>
<evidence type="ECO:0000259" key="4">
    <source>
        <dbReference type="PROSITE" id="PS50835"/>
    </source>
</evidence>
<feature type="compositionally biased region" description="Basic and acidic residues" evidence="1">
    <location>
        <begin position="682"/>
        <end position="691"/>
    </location>
</feature>
<feature type="region of interest" description="Disordered" evidence="1">
    <location>
        <begin position="640"/>
        <end position="756"/>
    </location>
</feature>
<comment type="caution">
    <text evidence="5">The sequence shown here is derived from an EMBL/GenBank/DDBJ whole genome shotgun (WGS) entry which is preliminary data.</text>
</comment>
<accession>A0AAE0YLS6</accession>
<feature type="chain" id="PRO_5042174408" description="Ig-like domain-containing protein" evidence="3">
    <location>
        <begin position="27"/>
        <end position="756"/>
    </location>
</feature>
<feature type="compositionally biased region" description="Basic and acidic residues" evidence="1">
    <location>
        <begin position="228"/>
        <end position="237"/>
    </location>
</feature>
<name>A0AAE0YLS6_9GAST</name>
<feature type="region of interest" description="Disordered" evidence="1">
    <location>
        <begin position="306"/>
        <end position="422"/>
    </location>
</feature>
<evidence type="ECO:0000256" key="3">
    <source>
        <dbReference type="SAM" id="SignalP"/>
    </source>
</evidence>
<dbReference type="PANTHER" id="PTHR35245">
    <property type="match status" value="1"/>
</dbReference>
<feature type="region of interest" description="Disordered" evidence="1">
    <location>
        <begin position="495"/>
        <end position="530"/>
    </location>
</feature>
<feature type="transmembrane region" description="Helical" evidence="2">
    <location>
        <begin position="557"/>
        <end position="580"/>
    </location>
</feature>
<feature type="compositionally biased region" description="Polar residues" evidence="1">
    <location>
        <begin position="401"/>
        <end position="422"/>
    </location>
</feature>
<keyword evidence="2" id="KW-1133">Transmembrane helix</keyword>
<organism evidence="5 6">
    <name type="scientific">Elysia crispata</name>
    <name type="common">lettuce slug</name>
    <dbReference type="NCBI Taxonomy" id="231223"/>
    <lineage>
        <taxon>Eukaryota</taxon>
        <taxon>Metazoa</taxon>
        <taxon>Spiralia</taxon>
        <taxon>Lophotrochozoa</taxon>
        <taxon>Mollusca</taxon>
        <taxon>Gastropoda</taxon>
        <taxon>Heterobranchia</taxon>
        <taxon>Euthyneura</taxon>
        <taxon>Panpulmonata</taxon>
        <taxon>Sacoglossa</taxon>
        <taxon>Placobranchoidea</taxon>
        <taxon>Plakobranchidae</taxon>
        <taxon>Elysia</taxon>
    </lineage>
</organism>
<proteinExistence type="predicted"/>
<dbReference type="PANTHER" id="PTHR35245:SF2">
    <property type="entry name" value="DISINTEGRIN DOMAIN-CONTAINING PROTEIN"/>
    <property type="match status" value="1"/>
</dbReference>
<feature type="compositionally biased region" description="Low complexity" evidence="1">
    <location>
        <begin position="350"/>
        <end position="387"/>
    </location>
</feature>
<evidence type="ECO:0000313" key="6">
    <source>
        <dbReference type="Proteomes" id="UP001283361"/>
    </source>
</evidence>
<dbReference type="Proteomes" id="UP001283361">
    <property type="component" value="Unassembled WGS sequence"/>
</dbReference>
<gene>
    <name evidence="5" type="ORF">RRG08_027374</name>
</gene>
<feature type="signal peptide" evidence="3">
    <location>
        <begin position="1"/>
        <end position="26"/>
    </location>
</feature>
<reference evidence="5" key="1">
    <citation type="journal article" date="2023" name="G3 (Bethesda)">
        <title>A reference genome for the long-term kleptoplast-retaining sea slug Elysia crispata morphotype clarki.</title>
        <authorList>
            <person name="Eastman K.E."/>
            <person name="Pendleton A.L."/>
            <person name="Shaikh M.A."/>
            <person name="Suttiyut T."/>
            <person name="Ogas R."/>
            <person name="Tomko P."/>
            <person name="Gavelis G."/>
            <person name="Widhalm J.R."/>
            <person name="Wisecaver J.H."/>
        </authorList>
    </citation>
    <scope>NUCLEOTIDE SEQUENCE</scope>
    <source>
        <strain evidence="5">ECLA1</strain>
    </source>
</reference>
<protein>
    <recommendedName>
        <fullName evidence="4">Ig-like domain-containing protein</fullName>
    </recommendedName>
</protein>
<evidence type="ECO:0000256" key="1">
    <source>
        <dbReference type="SAM" id="MobiDB-lite"/>
    </source>
</evidence>
<keyword evidence="3" id="KW-0732">Signal</keyword>
<dbReference type="InterPro" id="IPR007110">
    <property type="entry name" value="Ig-like_dom"/>
</dbReference>
<dbReference type="EMBL" id="JAWDGP010005911">
    <property type="protein sequence ID" value="KAK3750051.1"/>
    <property type="molecule type" value="Genomic_DNA"/>
</dbReference>
<dbReference type="PROSITE" id="PS50835">
    <property type="entry name" value="IG_LIKE"/>
    <property type="match status" value="1"/>
</dbReference>
<feature type="compositionally biased region" description="Basic and acidic residues" evidence="1">
    <location>
        <begin position="698"/>
        <end position="708"/>
    </location>
</feature>
<sequence length="756" mass="82758">MCPGMESTVRIILLFLGSWLSSDCCSQACEIRFQPHALSVTVPAGESGSILCDATSCMDDLPSRNIERLSVVWKDSSGREVPRTSTRVFSMQYRFAPMTRLLVENAGKDIEGQYLCSVMRDGVVLQEQTIPLSVSEPSGGPKISSTSTPKFSPLGWRRGDQEDHKGQFVFHFGSLQSSQQHIGQSEAEVFAHQAAAESMSESHQNSVDRNESSLADPRLSQFDTSVTSREKSLDGEPWRARTRSPFINIMLHRMGTQTPREHATTSSEVWRNPFGPYEIEVGGIDSRVSGYNFKVNHQAAIIRHRRDAADETLTSSAETTAPMMSESTKGSSAEPTEAMAVNDTDSATIQETESTTMQETESTTMQETDSTTMQETESTTMQETESTLMEKTKSTARQDTKSTPIQETGSTSINETKSTTVQDTDNTTMLETESTTMQGTHITTMQEKVSGETTQRTLIESSDKDISTQEYTTNVTESSNRTFVTLFVYIPKSASTNASEPKQRSTTISTSTTEEEKEGESTTNKDTGKCESCVTMDPGKRPVWPEHEDSFFGRHGVAAFAITLAVAILLLYALLLVIFLPKIMACCRGESAELTGTEDRKAIYKKRASGIEEAAPMNFQSDGNMPSGVIYIDEETALSGHSENKSFEGDKDDDNGPMPAVSTFLLRHDSQMENNNKNNRKPSLEKEDGRQKNGNGRQGDEGTVKTEEIELDLQLDPKADDKPAASSVIDSTAGPATDMSGGVEVGSSPGEEVARL</sequence>
<feature type="region of interest" description="Disordered" evidence="1">
    <location>
        <begin position="135"/>
        <end position="155"/>
    </location>
</feature>
<dbReference type="AlphaFoldDB" id="A0AAE0YLS6"/>
<evidence type="ECO:0000256" key="2">
    <source>
        <dbReference type="SAM" id="Phobius"/>
    </source>
</evidence>
<feature type="compositionally biased region" description="Basic and acidic residues" evidence="1">
    <location>
        <begin position="388"/>
        <end position="400"/>
    </location>
</feature>
<keyword evidence="2" id="KW-0472">Membrane</keyword>
<feature type="domain" description="Ig-like" evidence="4">
    <location>
        <begin position="35"/>
        <end position="133"/>
    </location>
</feature>
<evidence type="ECO:0000313" key="5">
    <source>
        <dbReference type="EMBL" id="KAK3750051.1"/>
    </source>
</evidence>